<dbReference type="PANTHER" id="PTHR47691">
    <property type="entry name" value="REGULATOR-RELATED"/>
    <property type="match status" value="1"/>
</dbReference>
<dbReference type="Gene3D" id="3.40.50.300">
    <property type="entry name" value="P-loop containing nucleotide triphosphate hydrolases"/>
    <property type="match status" value="1"/>
</dbReference>
<dbReference type="InterPro" id="IPR002182">
    <property type="entry name" value="NB-ARC"/>
</dbReference>
<dbReference type="PANTHER" id="PTHR47691:SF3">
    <property type="entry name" value="HTH-TYPE TRANSCRIPTIONAL REGULATOR RV0890C-RELATED"/>
    <property type="match status" value="1"/>
</dbReference>
<protein>
    <submittedName>
        <fullName evidence="3">P-loop containing nucleoside triphosphate hydrolase protein</fullName>
    </submittedName>
</protein>
<gene>
    <name evidence="3" type="ORF">B0T21DRAFT_411205</name>
</gene>
<keyword evidence="4" id="KW-1185">Reference proteome</keyword>
<dbReference type="EMBL" id="JAUKTV010000006">
    <property type="protein sequence ID" value="KAK0735995.1"/>
    <property type="molecule type" value="Genomic_DNA"/>
</dbReference>
<comment type="caution">
    <text evidence="3">The sequence shown here is derived from an EMBL/GenBank/DDBJ whole genome shotgun (WGS) entry which is preliminary data.</text>
</comment>
<feature type="domain" description="NB-ARC" evidence="2">
    <location>
        <begin position="106"/>
        <end position="251"/>
    </location>
</feature>
<dbReference type="AlphaFoldDB" id="A0AA40EDJ6"/>
<sequence length="679" mass="76638">MPNEWWELIFPAGSRWDIAFRIAREIWSLPVVRDLRAKLDRTMRWRTSNYHNRLRFEDTLGQAALEYGFDLYGDGILQSFGDCNPSRSNAPDRNPNFTGRSADLKRIYDILEHDKRHTTATRICEISGRVGVGKSQLALEYAHRARQNYSHVFWVSLEQDIRDQYARLAQIIHQNPSAQAPDQAPDQAQRSDPVLDDVTKVIQWIESSDPIKSRRWLLVLDRVEVCDTIKEFLPKSSRGGSILITTRSPSVFPGSYEVKLGALTNTEGAILFLNQYHKGEGNPRRPSPDDIADAGLVSGTVGGLPCLVVHLARTLQTLGISPKDYLCEHPYYALDSGQTIDKAADPGPVYDLYTLETSGGAMYNHLYHDSPNFAWEHPLGLLSTKAFVLSCTIALLGRNSTWYMIHSIPTTSLPVVHELRRHSLIVPRSPEHPQPRANGTRPQTNQLLMEVGLQRHLLRRLHRDPEEFKVAFENAISILHATCPRQSPVQAPSNGNWARIQTANIVNIALHLYDVNCRRDWPKPLGHNYLVMFGEALSDVGCYLFESGVTGHGQALLEQADKSYLAAGGLPSAQANAKTWLAAFHLDAGIRYRRQGIECLVDVFHLRRPEGKGPETPEAVVLRANSYNDLGLALMEYGRYEDAYRYLDESKKLKNTLSWAEQRKLTFSLRSQLDEQSSD</sequence>
<dbReference type="Proteomes" id="UP001172159">
    <property type="component" value="Unassembled WGS sequence"/>
</dbReference>
<dbReference type="PROSITE" id="PS50005">
    <property type="entry name" value="TPR"/>
    <property type="match status" value="1"/>
</dbReference>
<organism evidence="3 4">
    <name type="scientific">Apiosordaria backusii</name>
    <dbReference type="NCBI Taxonomy" id="314023"/>
    <lineage>
        <taxon>Eukaryota</taxon>
        <taxon>Fungi</taxon>
        <taxon>Dikarya</taxon>
        <taxon>Ascomycota</taxon>
        <taxon>Pezizomycotina</taxon>
        <taxon>Sordariomycetes</taxon>
        <taxon>Sordariomycetidae</taxon>
        <taxon>Sordariales</taxon>
        <taxon>Lasiosphaeriaceae</taxon>
        <taxon>Apiosordaria</taxon>
    </lineage>
</organism>
<proteinExistence type="predicted"/>
<keyword evidence="1" id="KW-0802">TPR repeat</keyword>
<accession>A0AA40EDJ6</accession>
<evidence type="ECO:0000256" key="1">
    <source>
        <dbReference type="PROSITE-ProRule" id="PRU00339"/>
    </source>
</evidence>
<dbReference type="InterPro" id="IPR019734">
    <property type="entry name" value="TPR_rpt"/>
</dbReference>
<dbReference type="GO" id="GO:0016787">
    <property type="term" value="F:hydrolase activity"/>
    <property type="evidence" value="ECO:0007669"/>
    <property type="project" value="UniProtKB-KW"/>
</dbReference>
<evidence type="ECO:0000259" key="2">
    <source>
        <dbReference type="Pfam" id="PF00931"/>
    </source>
</evidence>
<dbReference type="Pfam" id="PF00931">
    <property type="entry name" value="NB-ARC"/>
    <property type="match status" value="1"/>
</dbReference>
<dbReference type="SUPFAM" id="SSF52540">
    <property type="entry name" value="P-loop containing nucleoside triphosphate hydrolases"/>
    <property type="match status" value="1"/>
</dbReference>
<name>A0AA40EDJ6_9PEZI</name>
<keyword evidence="3" id="KW-0378">Hydrolase</keyword>
<evidence type="ECO:0000313" key="4">
    <source>
        <dbReference type="Proteomes" id="UP001172159"/>
    </source>
</evidence>
<feature type="repeat" description="TPR" evidence="1">
    <location>
        <begin position="624"/>
        <end position="657"/>
    </location>
</feature>
<dbReference type="GO" id="GO:0043531">
    <property type="term" value="F:ADP binding"/>
    <property type="evidence" value="ECO:0007669"/>
    <property type="project" value="InterPro"/>
</dbReference>
<reference evidence="3" key="1">
    <citation type="submission" date="2023-06" db="EMBL/GenBank/DDBJ databases">
        <title>Genome-scale phylogeny and comparative genomics of the fungal order Sordariales.</title>
        <authorList>
            <consortium name="Lawrence Berkeley National Laboratory"/>
            <person name="Hensen N."/>
            <person name="Bonometti L."/>
            <person name="Westerberg I."/>
            <person name="Brannstrom I.O."/>
            <person name="Guillou S."/>
            <person name="Cros-Aarteil S."/>
            <person name="Calhoun S."/>
            <person name="Haridas S."/>
            <person name="Kuo A."/>
            <person name="Mondo S."/>
            <person name="Pangilinan J."/>
            <person name="Riley R."/>
            <person name="Labutti K."/>
            <person name="Andreopoulos B."/>
            <person name="Lipzen A."/>
            <person name="Chen C."/>
            <person name="Yanf M."/>
            <person name="Daum C."/>
            <person name="Ng V."/>
            <person name="Clum A."/>
            <person name="Steindorff A."/>
            <person name="Ohm R."/>
            <person name="Martin F."/>
            <person name="Silar P."/>
            <person name="Natvig D."/>
            <person name="Lalanne C."/>
            <person name="Gautier V."/>
            <person name="Ament-Velasquez S.L."/>
            <person name="Kruys A."/>
            <person name="Hutchinson M.I."/>
            <person name="Powell A.J."/>
            <person name="Barry K."/>
            <person name="Miller A.N."/>
            <person name="Grigoriev I.V."/>
            <person name="Debuchy R."/>
            <person name="Gladieux P."/>
            <person name="Thoren M.H."/>
            <person name="Johannesson H."/>
        </authorList>
    </citation>
    <scope>NUCLEOTIDE SEQUENCE</scope>
    <source>
        <strain evidence="3">CBS 540.89</strain>
    </source>
</reference>
<dbReference type="InterPro" id="IPR027417">
    <property type="entry name" value="P-loop_NTPase"/>
</dbReference>
<evidence type="ECO:0000313" key="3">
    <source>
        <dbReference type="EMBL" id="KAK0735995.1"/>
    </source>
</evidence>